<organism evidence="1 2">
    <name type="scientific">Tanacetum coccineum</name>
    <dbReference type="NCBI Taxonomy" id="301880"/>
    <lineage>
        <taxon>Eukaryota</taxon>
        <taxon>Viridiplantae</taxon>
        <taxon>Streptophyta</taxon>
        <taxon>Embryophyta</taxon>
        <taxon>Tracheophyta</taxon>
        <taxon>Spermatophyta</taxon>
        <taxon>Magnoliopsida</taxon>
        <taxon>eudicotyledons</taxon>
        <taxon>Gunneridae</taxon>
        <taxon>Pentapetalae</taxon>
        <taxon>asterids</taxon>
        <taxon>campanulids</taxon>
        <taxon>Asterales</taxon>
        <taxon>Asteraceae</taxon>
        <taxon>Asteroideae</taxon>
        <taxon>Anthemideae</taxon>
        <taxon>Anthemidinae</taxon>
        <taxon>Tanacetum</taxon>
    </lineage>
</organism>
<dbReference type="Proteomes" id="UP001151760">
    <property type="component" value="Unassembled WGS sequence"/>
</dbReference>
<protein>
    <submittedName>
        <fullName evidence="1">Uncharacterized protein</fullName>
    </submittedName>
</protein>
<name>A0ABQ4YDJ8_9ASTR</name>
<gene>
    <name evidence="1" type="ORF">Tco_0725674</name>
</gene>
<proteinExistence type="predicted"/>
<comment type="caution">
    <text evidence="1">The sequence shown here is derived from an EMBL/GenBank/DDBJ whole genome shotgun (WGS) entry which is preliminary data.</text>
</comment>
<reference evidence="1" key="2">
    <citation type="submission" date="2022-01" db="EMBL/GenBank/DDBJ databases">
        <authorList>
            <person name="Yamashiro T."/>
            <person name="Shiraishi A."/>
            <person name="Satake H."/>
            <person name="Nakayama K."/>
        </authorList>
    </citation>
    <scope>NUCLEOTIDE SEQUENCE</scope>
</reference>
<accession>A0ABQ4YDJ8</accession>
<evidence type="ECO:0000313" key="1">
    <source>
        <dbReference type="EMBL" id="GJS75793.1"/>
    </source>
</evidence>
<keyword evidence="2" id="KW-1185">Reference proteome</keyword>
<reference evidence="1" key="1">
    <citation type="journal article" date="2022" name="Int. J. Mol. Sci.">
        <title>Draft Genome of Tanacetum Coccineum: Genomic Comparison of Closely Related Tanacetum-Family Plants.</title>
        <authorList>
            <person name="Yamashiro T."/>
            <person name="Shiraishi A."/>
            <person name="Nakayama K."/>
            <person name="Satake H."/>
        </authorList>
    </citation>
    <scope>NUCLEOTIDE SEQUENCE</scope>
</reference>
<evidence type="ECO:0000313" key="2">
    <source>
        <dbReference type="Proteomes" id="UP001151760"/>
    </source>
</evidence>
<dbReference type="EMBL" id="BQNB010010329">
    <property type="protein sequence ID" value="GJS75793.1"/>
    <property type="molecule type" value="Genomic_DNA"/>
</dbReference>
<sequence>MSDKSSPLKCSIIGINVWVKLSKEENVFTPATDSCTSNLTPINCMEKVLYRRLLKRLDGEIPRNRIMTLRRDLFGVANFPRWVKAKVVSSEVEGEKWRRLLLHQMCVAIDVATDGRE</sequence>